<proteinExistence type="inferred from homology"/>
<feature type="region of interest" description="Disordered" evidence="17">
    <location>
        <begin position="1827"/>
        <end position="1864"/>
    </location>
</feature>
<dbReference type="Pfam" id="PF12932">
    <property type="entry name" value="Sec16"/>
    <property type="match status" value="1"/>
</dbReference>
<feature type="region of interest" description="Disordered" evidence="17">
    <location>
        <begin position="1"/>
        <end position="359"/>
    </location>
</feature>
<protein>
    <recommendedName>
        <fullName evidence="16">Protein transport protein sec16</fullName>
    </recommendedName>
</protein>
<sequence>MQPPPRTGPSGASGPPPSGPNMFRRTRPHKHTAAATATMPPATQPMMDPFAFVRAPPPMAAGGLPTISNSNPPPMQAPPNTMYSQAGSGLPPQPQTLEDVPAAPPGLPPSSLPGVTLFNPHSTASPGVYPAPGPAGYASSHSEQGYFNSTEQTPSMATESPPVASAPAPGQALFNQEFQGQPPPQPVPFQPVPPTTSYSQWAPDNGSRPPSVQNYFQPTSDPLPQPFNLPPQPQMYPSHTPSPHHNTPTPPTQPGHHQIQAPLPPQNPANVPSSQWADPNAPQQHNSHFQTQSYFSQSSAPHEAWFNIPPQDSGYHQMGTGLAHPQPQPDSAGSQHVSNTGPRPSSAPAPAPAPVSVPYSQESGALSMFFKDNDVENEETLAGERNKAVNGIPGSFQHPSNPQAHSGNADVPLDYQGPSLQDHSHLPYMNDNNHAPQESIQNAPDSQYDHVENLECVPNQEVLPSEIHGSPAAAAAHGVDQFETGPNLETPDSIPRPIRSASVSSNYSNMSHGSGSGPRRHQGVVSTFIQQESPRLTDDPNLSAVAGGYFEQIDTSPAGDMGAQQSSLEQMWPSTPSPPKPTGIFQASANSSFEPVRSHGVGVRPAEVDRAKMVAEGGADSTPGNLEQPPDNMENIFGPGHPLPAGAAGGVPHLPHPVVHTHSRPSSRAFGASRPCESPATTLWAQHDPASLGANILLAPAAPTVLAPLREPSADVIQPPEDGPLDLQPSQRIQPTSQQHSENLENPPKVSEAEPIDPQGNLGYASLLVSDSLHQPVLIAPPVSNYSVNPHSAPAQPPTQSSLRETTPPVRLLAQGHGASTSQPPSVTSNQNPVFAPGPISFNPSASNQGPLNLTRDNIEAATSDITAPLQSQTVRPPLSRGQSLGGDSHSALQVNSQASLVTAPLSNHNQPSNYELLDYSMHQSQAQIQASGHPSSLHESPQPSNGFYLQVTKDAQQGVRARGNVPVQTLDSSSTPQVPPAPSQAAANIQPPQAEPPKTSDSQNALPGQNYASLVPVSGPQPSRDQYPPPAQGPAARSAPPPAAYPPGPQGPVPPGASQPAPAEPPRPPSSAGSQQGFGPPPPVPGQMYGGYYGNYGEYPDGRAPYPPGQYPPPPGDPRAQQYYQDGSYRGRADPWYGRYEGQTPAYRDPNYQYREPQPERPSSRASQYSDRPSSRQGYPDDYHRANQSAYNEYYPDYAKHYYYPGYNYGQYDPRYGGYYDQSYWANYDYYNPQTYPARKEGYDDQWRYYPGYDASFDDDIRRRGEPYADEFDRRSVHSEQSAHSVHSSQSHNSRRSSFSSRSQQSQVYRSQPDLVSAVYDTTSSTLAVDYTNQTDATQNYSQFYPYSSEYNRDSTWIAPDQPPPRPATPEKFFRPHRCARFGPCGHLIQVLPNLPSDGQPALVDIHNMETMLQDTPEQAELRAFPGPLVREETHKVDVIKFSQNKALECSRDNNLLDKDSARLLWEFIMLLCRQNGTVVGTDIADLLMKEHRSVWLPGKSPNEANLIDFNNEPLARAEEEPGAGPLSLLSDTFMTVPENLGKETERFRELLLFGRKKDALEAAMKGGLWGHALLLASKMDNRTHARVMTRFANSLPINDPLQTVYQLMSGRMPASATCCGEEKWGDWRPHLAMVLSNLTHTLDLDTRTITTMGDTLASKGLIDAAHFCYLMAQVGLGVYTKKSTKMVLIGSNHSLPFYQCATNEAIQRTEAYEYAQSLGSQPCSLPNFQVFKLIYACRLAEVGLSAQAFHYCEVISKNVLMQPSYYSPIFISQIIQMSEKLRFFDPQLKEKPEQELFNEPEWLTHLRQLDGQMRTGVITYNEDRATPSQFDCSSPSSDLDQPRSPEPYSMPVELDGPTPDNPLMSSLLPGSAPQGVQLMPPAPTSILQDGMAPSQPLSSNDVPQFYPVPPRGPPCQMPISGYPPQDPGFAPPPFQHQLEQTEMYQGAHQQPCPPPSQVGQMSPQMPPLQGPHSPAQLNYPPSQMCQHMPPSPGHMPFGDRVSHAPPEMHPAQPISSSPTRSSFTPQMDLYDQMANMGPGRRTRTASQSSMNMASGRRSRTTSESSTHSGGRERSNSAVKQASPPPPSIPEQPCIEEAKKVKKDSPKKGGGGGGVGGWITRIWKGKNEAHLPDDKNKSIVWDEKKQRWVDLNEPEEESKPLPPPPPGPGFPKMPQIPVPGGLAGLQGSGPPVNMFSRRAGTKGRYVDVLNPSRIAKPSGSAPAPADVFAPLAPMPMTSNLFVPSSAPDDQQPLEASEGGNQEQNSPNTSAAPQMFNPTLLPPAPEGAPVPDGSHSGELSRSSSMSSLSREVSQHLNQSLPAQATAPAGGVTFYNPAQFAQTSAPSGGGHRPGRLGGQRQYPVLK</sequence>
<evidence type="ECO:0000313" key="20">
    <source>
        <dbReference type="EMBL" id="TDH02206.1"/>
    </source>
</evidence>
<keyword evidence="12 16" id="KW-0931">ER-Golgi transport</keyword>
<evidence type="ECO:0000256" key="2">
    <source>
        <dbReference type="ARBA" id="ARBA00004406"/>
    </source>
</evidence>
<feature type="region of interest" description="Disordered" evidence="17">
    <location>
        <begin position="968"/>
        <end position="1185"/>
    </location>
</feature>
<evidence type="ECO:0000256" key="5">
    <source>
        <dbReference type="ARBA" id="ARBA00004556"/>
    </source>
</evidence>
<dbReference type="GO" id="GO:0012507">
    <property type="term" value="C:ER to Golgi transport vesicle membrane"/>
    <property type="evidence" value="ECO:0007669"/>
    <property type="project" value="TreeGrafter"/>
</dbReference>
<feature type="region of interest" description="Disordered" evidence="17">
    <location>
        <begin position="375"/>
        <end position="448"/>
    </location>
</feature>
<feature type="compositionally biased region" description="Polar residues" evidence="17">
    <location>
        <begin position="2015"/>
        <end position="2027"/>
    </location>
</feature>
<feature type="compositionally biased region" description="Low complexity" evidence="17">
    <location>
        <begin position="33"/>
        <end position="47"/>
    </location>
</feature>
<dbReference type="GO" id="GO:0051668">
    <property type="term" value="P:localization within membrane"/>
    <property type="evidence" value="ECO:0007669"/>
    <property type="project" value="UniProtKB-ARBA"/>
</dbReference>
<evidence type="ECO:0000256" key="17">
    <source>
        <dbReference type="SAM" id="MobiDB-lite"/>
    </source>
</evidence>
<accession>A0A484CFL7</accession>
<evidence type="ECO:0000259" key="19">
    <source>
        <dbReference type="Pfam" id="PF12932"/>
    </source>
</evidence>
<evidence type="ECO:0000259" key="18">
    <source>
        <dbReference type="Pfam" id="PF12931"/>
    </source>
</evidence>
<feature type="compositionally biased region" description="Polar residues" evidence="17">
    <location>
        <begin position="430"/>
        <end position="445"/>
    </location>
</feature>
<dbReference type="Proteomes" id="UP000295070">
    <property type="component" value="Chromosome 16"/>
</dbReference>
<feature type="compositionally biased region" description="Polar residues" evidence="17">
    <location>
        <begin position="1000"/>
        <end position="1013"/>
    </location>
</feature>
<feature type="compositionally biased region" description="Pro residues" evidence="17">
    <location>
        <begin position="181"/>
        <end position="194"/>
    </location>
</feature>
<evidence type="ECO:0000256" key="6">
    <source>
        <dbReference type="ARBA" id="ARBA00005927"/>
    </source>
</evidence>
<comment type="similarity">
    <text evidence="6 16">Belongs to the SEC16 family.</text>
</comment>
<feature type="region of interest" description="Disordered" evidence="17">
    <location>
        <begin position="714"/>
        <end position="758"/>
    </location>
</feature>
<dbReference type="Gene3D" id="1.25.40.1030">
    <property type="match status" value="1"/>
</dbReference>
<feature type="region of interest" description="Disordered" evidence="17">
    <location>
        <begin position="2213"/>
        <end position="2365"/>
    </location>
</feature>
<evidence type="ECO:0000256" key="16">
    <source>
        <dbReference type="RuleBase" id="RU364101"/>
    </source>
</evidence>
<feature type="compositionally biased region" description="Polar residues" evidence="17">
    <location>
        <begin position="818"/>
        <end position="833"/>
    </location>
</feature>
<evidence type="ECO:0000256" key="11">
    <source>
        <dbReference type="ARBA" id="ARBA00022848"/>
    </source>
</evidence>
<dbReference type="GO" id="GO:0070973">
    <property type="term" value="P:protein localization to endoplasmic reticulum exit site"/>
    <property type="evidence" value="ECO:0007669"/>
    <property type="project" value="TreeGrafter"/>
</dbReference>
<organism evidence="20 21">
    <name type="scientific">Perca flavescens</name>
    <name type="common">American yellow perch</name>
    <name type="synonym">Morone flavescens</name>
    <dbReference type="NCBI Taxonomy" id="8167"/>
    <lineage>
        <taxon>Eukaryota</taxon>
        <taxon>Metazoa</taxon>
        <taxon>Chordata</taxon>
        <taxon>Craniata</taxon>
        <taxon>Vertebrata</taxon>
        <taxon>Euteleostomi</taxon>
        <taxon>Actinopterygii</taxon>
        <taxon>Neopterygii</taxon>
        <taxon>Teleostei</taxon>
        <taxon>Neoteleostei</taxon>
        <taxon>Acanthomorphata</taxon>
        <taxon>Eupercaria</taxon>
        <taxon>Perciformes</taxon>
        <taxon>Percoidei</taxon>
        <taxon>Percidae</taxon>
        <taxon>Percinae</taxon>
        <taxon>Perca</taxon>
    </lineage>
</organism>
<dbReference type="GO" id="GO:0005789">
    <property type="term" value="C:endoplasmic reticulum membrane"/>
    <property type="evidence" value="ECO:0007669"/>
    <property type="project" value="UniProtKB-SubCell"/>
</dbReference>
<evidence type="ECO:0000256" key="3">
    <source>
        <dbReference type="ARBA" id="ARBA00004514"/>
    </source>
</evidence>
<keyword evidence="13 16" id="KW-0653">Protein transport</keyword>
<feature type="compositionally biased region" description="Pro residues" evidence="17">
    <location>
        <begin position="102"/>
        <end position="111"/>
    </location>
</feature>
<feature type="compositionally biased region" description="Polar residues" evidence="17">
    <location>
        <begin position="329"/>
        <end position="343"/>
    </location>
</feature>
<evidence type="ECO:0000256" key="8">
    <source>
        <dbReference type="ARBA" id="ARBA00022490"/>
    </source>
</evidence>
<gene>
    <name evidence="20" type="ORF">EPR50_G00170580</name>
</gene>
<keyword evidence="8" id="KW-0963">Cytoplasm</keyword>
<dbReference type="InterPro" id="IPR024340">
    <property type="entry name" value="Sec16_CCD"/>
</dbReference>
<reference evidence="20 21" key="1">
    <citation type="submission" date="2019-01" db="EMBL/GenBank/DDBJ databases">
        <title>A chromosome-scale genome assembly of the yellow perch, Perca flavescens.</title>
        <authorList>
            <person name="Feron R."/>
            <person name="Morvezen R."/>
            <person name="Bestin A."/>
            <person name="Haffray P."/>
            <person name="Klopp C."/>
            <person name="Zahm M."/>
            <person name="Cabau C."/>
            <person name="Roques C."/>
            <person name="Donnadieu C."/>
            <person name="Bouchez O."/>
            <person name="Christie M."/>
            <person name="Larson W."/>
            <person name="Guiguen Y."/>
        </authorList>
    </citation>
    <scope>NUCLEOTIDE SEQUENCE [LARGE SCALE GENOMIC DNA]</scope>
    <source>
        <strain evidence="20">YP-PL-M2</strain>
        <tissue evidence="20">Blood</tissue>
    </source>
</reference>
<feature type="compositionally biased region" description="Pro residues" evidence="17">
    <location>
        <begin position="2161"/>
        <end position="2178"/>
    </location>
</feature>
<feature type="compositionally biased region" description="Gly residues" evidence="17">
    <location>
        <begin position="2346"/>
        <end position="2356"/>
    </location>
</feature>
<feature type="compositionally biased region" description="Polar residues" evidence="17">
    <location>
        <begin position="842"/>
        <end position="853"/>
    </location>
</feature>
<feature type="compositionally biased region" description="Polar residues" evidence="17">
    <location>
        <begin position="865"/>
        <end position="875"/>
    </location>
</feature>
<feature type="region of interest" description="Disordered" evidence="17">
    <location>
        <begin position="814"/>
        <end position="853"/>
    </location>
</feature>
<feature type="compositionally biased region" description="Low complexity" evidence="17">
    <location>
        <begin position="1096"/>
        <end position="1105"/>
    </location>
</feature>
<evidence type="ECO:0000256" key="15">
    <source>
        <dbReference type="ARBA" id="ARBA00023136"/>
    </source>
</evidence>
<keyword evidence="11" id="KW-0492">Microsome</keyword>
<feature type="compositionally biased region" description="Polar residues" evidence="17">
    <location>
        <begin position="268"/>
        <end position="300"/>
    </location>
</feature>
<keyword evidence="14 16" id="KW-0333">Golgi apparatus</keyword>
<evidence type="ECO:0000256" key="7">
    <source>
        <dbReference type="ARBA" id="ARBA00022448"/>
    </source>
</evidence>
<feature type="region of interest" description="Disordered" evidence="17">
    <location>
        <begin position="925"/>
        <end position="947"/>
    </location>
</feature>
<feature type="compositionally biased region" description="Pro residues" evidence="17">
    <location>
        <begin position="221"/>
        <end position="234"/>
    </location>
</feature>
<comment type="subcellular location">
    <subcellularLocation>
        <location evidence="3">Cytoplasm</location>
        <location evidence="3">Cytosol</location>
    </subcellularLocation>
    <subcellularLocation>
        <location evidence="5">Cytoplasm</location>
        <location evidence="5">Perinuclear region</location>
    </subcellularLocation>
    <subcellularLocation>
        <location evidence="2">Endoplasmic reticulum membrane</location>
        <topology evidence="2">Peripheral membrane protein</topology>
    </subcellularLocation>
    <subcellularLocation>
        <location evidence="1">Golgi apparatus membrane</location>
        <topology evidence="1">Peripheral membrane protein</topology>
    </subcellularLocation>
    <subcellularLocation>
        <location evidence="4">Microsome membrane</location>
    </subcellularLocation>
</comment>
<feature type="compositionally biased region" description="Polar residues" evidence="17">
    <location>
        <begin position="1977"/>
        <end position="1987"/>
    </location>
</feature>
<dbReference type="GO" id="GO:0005829">
    <property type="term" value="C:cytosol"/>
    <property type="evidence" value="ECO:0007669"/>
    <property type="project" value="UniProtKB-SubCell"/>
</dbReference>
<feature type="region of interest" description="Disordered" evidence="17">
    <location>
        <begin position="1949"/>
        <end position="2120"/>
    </location>
</feature>
<feature type="compositionally biased region" description="Pro residues" evidence="17">
    <location>
        <begin position="1040"/>
        <end position="1070"/>
    </location>
</feature>
<dbReference type="FunFam" id="1.25.40.1030:FF:000002">
    <property type="entry name" value="Protein transport protein sec16"/>
    <property type="match status" value="1"/>
</dbReference>
<dbReference type="GO" id="GO:0007030">
    <property type="term" value="P:Golgi organization"/>
    <property type="evidence" value="ECO:0007669"/>
    <property type="project" value="TreeGrafter"/>
</dbReference>
<dbReference type="CDD" id="cd09233">
    <property type="entry name" value="ACE1-Sec16-like"/>
    <property type="match status" value="1"/>
</dbReference>
<feature type="compositionally biased region" description="Polar residues" evidence="17">
    <location>
        <begin position="143"/>
        <end position="158"/>
    </location>
</feature>
<evidence type="ECO:0000313" key="21">
    <source>
        <dbReference type="Proteomes" id="UP000295070"/>
    </source>
</evidence>
<keyword evidence="15 16" id="KW-0472">Membrane</keyword>
<feature type="compositionally biased region" description="Low complexity" evidence="17">
    <location>
        <begin position="124"/>
        <end position="142"/>
    </location>
</feature>
<feature type="compositionally biased region" description="Polar residues" evidence="17">
    <location>
        <begin position="195"/>
        <end position="220"/>
    </location>
</feature>
<feature type="region of interest" description="Disordered" evidence="17">
    <location>
        <begin position="1273"/>
        <end position="1313"/>
    </location>
</feature>
<keyword evidence="21" id="KW-1185">Reference proteome</keyword>
<dbReference type="GO" id="GO:0016192">
    <property type="term" value="P:vesicle-mediated transport"/>
    <property type="evidence" value="ECO:0007669"/>
    <property type="project" value="UniProtKB-KW"/>
</dbReference>
<dbReference type="STRING" id="8167.A0A484CFL7"/>
<feature type="compositionally biased region" description="Polar residues" evidence="17">
    <location>
        <begin position="397"/>
        <end position="406"/>
    </location>
</feature>
<feature type="compositionally biased region" description="Polar residues" evidence="17">
    <location>
        <begin position="78"/>
        <end position="87"/>
    </location>
</feature>
<feature type="compositionally biased region" description="Polar residues" evidence="17">
    <location>
        <begin position="1165"/>
        <end position="1178"/>
    </location>
</feature>
<feature type="compositionally biased region" description="Pro residues" evidence="17">
    <location>
        <begin position="345"/>
        <end position="355"/>
    </location>
</feature>
<dbReference type="InterPro" id="IPR024298">
    <property type="entry name" value="Sec16_Sec23-bd"/>
</dbReference>
<feature type="compositionally biased region" description="Polar residues" evidence="17">
    <location>
        <begin position="1828"/>
        <end position="1841"/>
    </location>
</feature>
<dbReference type="GO" id="GO:0015031">
    <property type="term" value="P:protein transport"/>
    <property type="evidence" value="ECO:0007669"/>
    <property type="project" value="UniProtKB-KW"/>
</dbReference>
<evidence type="ECO:0000256" key="10">
    <source>
        <dbReference type="ARBA" id="ARBA00022824"/>
    </source>
</evidence>
<feature type="compositionally biased region" description="Low complexity" evidence="17">
    <location>
        <begin position="1280"/>
        <end position="1313"/>
    </location>
</feature>
<comment type="caution">
    <text evidence="20">The sequence shown here is derived from an EMBL/GenBank/DDBJ whole genome shotgun (WGS) entry which is preliminary data.</text>
</comment>
<evidence type="ECO:0000256" key="9">
    <source>
        <dbReference type="ARBA" id="ARBA00022553"/>
    </source>
</evidence>
<dbReference type="PANTHER" id="PTHR13402">
    <property type="entry name" value="RGPR-RELATED"/>
    <property type="match status" value="1"/>
</dbReference>
<evidence type="ECO:0000256" key="12">
    <source>
        <dbReference type="ARBA" id="ARBA00022892"/>
    </source>
</evidence>
<feature type="domain" description="Sec16 central conserved" evidence="19">
    <location>
        <begin position="1381"/>
        <end position="1478"/>
    </location>
</feature>
<keyword evidence="7 16" id="KW-0813">Transport</keyword>
<dbReference type="GO" id="GO:0048471">
    <property type="term" value="C:perinuclear region of cytoplasm"/>
    <property type="evidence" value="ECO:0007669"/>
    <property type="project" value="UniProtKB-SubCell"/>
</dbReference>
<feature type="compositionally biased region" description="Gly residues" evidence="17">
    <location>
        <begin position="2109"/>
        <end position="2118"/>
    </location>
</feature>
<comment type="subunit">
    <text evidence="16">SEC16A and SEC16B are each present in multiple copies in a heteromeric complex.</text>
</comment>
<dbReference type="GO" id="GO:0007029">
    <property type="term" value="P:endoplasmic reticulum organization"/>
    <property type="evidence" value="ECO:0007669"/>
    <property type="project" value="UniProtKB-ARBA"/>
</dbReference>
<dbReference type="PANTHER" id="PTHR13402:SF13">
    <property type="entry name" value="PROTEIN TRANSPORT PROTEIN SEC16A"/>
    <property type="match status" value="1"/>
</dbReference>
<keyword evidence="10 16" id="KW-0256">Endoplasmic reticulum</keyword>
<evidence type="ECO:0000256" key="1">
    <source>
        <dbReference type="ARBA" id="ARBA00004395"/>
    </source>
</evidence>
<dbReference type="GO" id="GO:0000139">
    <property type="term" value="C:Golgi membrane"/>
    <property type="evidence" value="ECO:0007669"/>
    <property type="project" value="UniProtKB-SubCell"/>
</dbReference>
<dbReference type="GO" id="GO:0070971">
    <property type="term" value="C:endoplasmic reticulum exit site"/>
    <property type="evidence" value="ECO:0007669"/>
    <property type="project" value="UniProtKB-ARBA"/>
</dbReference>
<evidence type="ECO:0000256" key="14">
    <source>
        <dbReference type="ARBA" id="ARBA00023034"/>
    </source>
</evidence>
<feature type="compositionally biased region" description="Low complexity" evidence="17">
    <location>
        <begin position="2293"/>
        <end position="2311"/>
    </location>
</feature>
<feature type="domain" description="Sec16 Sec23-binding" evidence="18">
    <location>
        <begin position="1550"/>
        <end position="1784"/>
    </location>
</feature>
<feature type="region of interest" description="Disordered" evidence="17">
    <location>
        <begin position="865"/>
        <end position="891"/>
    </location>
</feature>
<evidence type="ECO:0000256" key="4">
    <source>
        <dbReference type="ARBA" id="ARBA00004524"/>
    </source>
</evidence>
<feature type="region of interest" description="Disordered" evidence="17">
    <location>
        <begin position="2151"/>
        <end position="2199"/>
    </location>
</feature>
<feature type="compositionally biased region" description="Polar residues" evidence="17">
    <location>
        <begin position="2259"/>
        <end position="2272"/>
    </location>
</feature>
<dbReference type="Pfam" id="PF12931">
    <property type="entry name" value="TPR_Sec16"/>
    <property type="match status" value="1"/>
</dbReference>
<dbReference type="EMBL" id="SCKG01000016">
    <property type="protein sequence ID" value="TDH02206.1"/>
    <property type="molecule type" value="Genomic_DNA"/>
</dbReference>
<feature type="compositionally biased region" description="Polar residues" evidence="17">
    <location>
        <begin position="728"/>
        <end position="741"/>
    </location>
</feature>
<feature type="compositionally biased region" description="Basic and acidic residues" evidence="17">
    <location>
        <begin position="2097"/>
        <end position="2108"/>
    </location>
</feature>
<feature type="compositionally biased region" description="Pro residues" evidence="17">
    <location>
        <begin position="1106"/>
        <end position="1118"/>
    </location>
</feature>
<comment type="function">
    <text evidence="16">Plays a role in the organization of the endoplasmic reticulum exit sites (ERES), also known as transitional endoplasmic reticulum (tER). Required for secretory cargo traffic from the endoplasmic reticulum to the Golgi apparatus.</text>
</comment>
<evidence type="ECO:0000256" key="13">
    <source>
        <dbReference type="ARBA" id="ARBA00022927"/>
    </source>
</evidence>
<feature type="compositionally biased region" description="Low complexity" evidence="17">
    <location>
        <begin position="237"/>
        <end position="247"/>
    </location>
</feature>
<name>A0A484CFL7_PERFV</name>
<keyword evidence="9" id="KW-0597">Phosphoprotein</keyword>